<dbReference type="PANTHER" id="PTHR42912">
    <property type="entry name" value="METHYLTRANSFERASE"/>
    <property type="match status" value="1"/>
</dbReference>
<dbReference type="CDD" id="cd02440">
    <property type="entry name" value="AdoMet_MTases"/>
    <property type="match status" value="1"/>
</dbReference>
<reference evidence="2 3" key="1">
    <citation type="submission" date="2020-07" db="EMBL/GenBank/DDBJ databases">
        <title>Sequencing the genomes of 1000 actinobacteria strains.</title>
        <authorList>
            <person name="Klenk H.-P."/>
        </authorList>
    </citation>
    <scope>NUCLEOTIDE SEQUENCE [LARGE SCALE GENOMIC DNA]</scope>
    <source>
        <strain evidence="2 3">DSM 29531</strain>
    </source>
</reference>
<keyword evidence="2" id="KW-0489">Methyltransferase</keyword>
<gene>
    <name evidence="2" type="ORF">HNR15_002114</name>
</gene>
<protein>
    <submittedName>
        <fullName evidence="2">Ubiquinone/menaquinone biosynthesis C-methylase UbiE</fullName>
    </submittedName>
</protein>
<keyword evidence="2" id="KW-0808">Transferase</keyword>
<organism evidence="2 3">
    <name type="scientific">Allobranchiibius huperziae</name>
    <dbReference type="NCBI Taxonomy" id="1874116"/>
    <lineage>
        <taxon>Bacteria</taxon>
        <taxon>Bacillati</taxon>
        <taxon>Actinomycetota</taxon>
        <taxon>Actinomycetes</taxon>
        <taxon>Micrococcales</taxon>
        <taxon>Dermacoccaceae</taxon>
        <taxon>Allobranchiibius</taxon>
    </lineage>
</organism>
<feature type="domain" description="Methyltransferase" evidence="1">
    <location>
        <begin position="52"/>
        <end position="144"/>
    </location>
</feature>
<evidence type="ECO:0000313" key="2">
    <source>
        <dbReference type="EMBL" id="NYJ75151.1"/>
    </source>
</evidence>
<dbReference type="InterPro" id="IPR041698">
    <property type="entry name" value="Methyltransf_25"/>
</dbReference>
<name>A0A853DK81_9MICO</name>
<proteinExistence type="predicted"/>
<dbReference type="InterPro" id="IPR050508">
    <property type="entry name" value="Methyltransf_Superfamily"/>
</dbReference>
<dbReference type="AlphaFoldDB" id="A0A853DK81"/>
<sequence length="260" mass="29315">MSHAHPDVQDRANHASYTGADAVRHYPRLSHLHPAEKVLFDAYDGDLRGRTVLDIGVGGGRTTGHLAPLAREYVGLDYSPALAAATAARFPNLRIEEGDVRDLRRFDDASFDAVIFSFNGLDYIGHDDRAIALREMRRVLREGGLLLLSSHNRDHLRFHLLPWQGRPRPGRSVLRSSYAAWRARANRRRLRAHEVIRPTWAVINDDAHDYSMLTYYVGADESRNQLRAAGFADIATFDLAGDAVERDDRAVWLYYTGRAA</sequence>
<comment type="caution">
    <text evidence="2">The sequence shown here is derived from an EMBL/GenBank/DDBJ whole genome shotgun (WGS) entry which is preliminary data.</text>
</comment>
<keyword evidence="3" id="KW-1185">Reference proteome</keyword>
<accession>A0A853DK81</accession>
<dbReference type="Gene3D" id="3.40.50.150">
    <property type="entry name" value="Vaccinia Virus protein VP39"/>
    <property type="match status" value="1"/>
</dbReference>
<dbReference type="GO" id="GO:0032259">
    <property type="term" value="P:methylation"/>
    <property type="evidence" value="ECO:0007669"/>
    <property type="project" value="UniProtKB-KW"/>
</dbReference>
<dbReference type="Proteomes" id="UP000571817">
    <property type="component" value="Unassembled WGS sequence"/>
</dbReference>
<dbReference type="InterPro" id="IPR029063">
    <property type="entry name" value="SAM-dependent_MTases_sf"/>
</dbReference>
<dbReference type="SUPFAM" id="SSF53335">
    <property type="entry name" value="S-adenosyl-L-methionine-dependent methyltransferases"/>
    <property type="match status" value="1"/>
</dbReference>
<evidence type="ECO:0000259" key="1">
    <source>
        <dbReference type="Pfam" id="PF13649"/>
    </source>
</evidence>
<evidence type="ECO:0000313" key="3">
    <source>
        <dbReference type="Proteomes" id="UP000571817"/>
    </source>
</evidence>
<dbReference type="EMBL" id="JACCFW010000001">
    <property type="protein sequence ID" value="NYJ75151.1"/>
    <property type="molecule type" value="Genomic_DNA"/>
</dbReference>
<dbReference type="Pfam" id="PF13649">
    <property type="entry name" value="Methyltransf_25"/>
    <property type="match status" value="1"/>
</dbReference>
<keyword evidence="2" id="KW-0830">Ubiquinone</keyword>
<dbReference type="RefSeq" id="WP_179481579.1">
    <property type="nucleotide sequence ID" value="NZ_JACCFW010000001.1"/>
</dbReference>
<dbReference type="GO" id="GO:0008168">
    <property type="term" value="F:methyltransferase activity"/>
    <property type="evidence" value="ECO:0007669"/>
    <property type="project" value="UniProtKB-KW"/>
</dbReference>